<dbReference type="EMBL" id="JAWPEI010000008">
    <property type="protein sequence ID" value="KAK4717800.1"/>
    <property type="molecule type" value="Genomic_DNA"/>
</dbReference>
<reference evidence="1 2" key="1">
    <citation type="submission" date="2023-10" db="EMBL/GenBank/DDBJ databases">
        <title>Genome-Wide Identification Analysis in wild type Solanum Pinnatisectum Reveals Some Genes Defensing Phytophthora Infestans.</title>
        <authorList>
            <person name="Sun C."/>
        </authorList>
    </citation>
    <scope>NUCLEOTIDE SEQUENCE [LARGE SCALE GENOMIC DNA]</scope>
    <source>
        <strain evidence="1">LQN</strain>
        <tissue evidence="1">Leaf</tissue>
    </source>
</reference>
<keyword evidence="2" id="KW-1185">Reference proteome</keyword>
<organism evidence="1 2">
    <name type="scientific">Solanum pinnatisectum</name>
    <name type="common">tansyleaf nightshade</name>
    <dbReference type="NCBI Taxonomy" id="50273"/>
    <lineage>
        <taxon>Eukaryota</taxon>
        <taxon>Viridiplantae</taxon>
        <taxon>Streptophyta</taxon>
        <taxon>Embryophyta</taxon>
        <taxon>Tracheophyta</taxon>
        <taxon>Spermatophyta</taxon>
        <taxon>Magnoliopsida</taxon>
        <taxon>eudicotyledons</taxon>
        <taxon>Gunneridae</taxon>
        <taxon>Pentapetalae</taxon>
        <taxon>asterids</taxon>
        <taxon>lamiids</taxon>
        <taxon>Solanales</taxon>
        <taxon>Solanaceae</taxon>
        <taxon>Solanoideae</taxon>
        <taxon>Solaneae</taxon>
        <taxon>Solanum</taxon>
    </lineage>
</organism>
<evidence type="ECO:0000313" key="2">
    <source>
        <dbReference type="Proteomes" id="UP001311915"/>
    </source>
</evidence>
<dbReference type="AlphaFoldDB" id="A0AAV9KZP1"/>
<gene>
    <name evidence="1" type="ORF">R3W88_016138</name>
</gene>
<evidence type="ECO:0000313" key="1">
    <source>
        <dbReference type="EMBL" id="KAK4717800.1"/>
    </source>
</evidence>
<name>A0AAV9KZP1_9SOLN</name>
<dbReference type="Proteomes" id="UP001311915">
    <property type="component" value="Unassembled WGS sequence"/>
</dbReference>
<sequence>MNPPEPCELSFSLCISFGPSWPKFPYPWVSQQGINEQGWRTINKGLKIKFPNSGMPETGVVHTDILAVCSDIQSKCSDIQVQKLKYRLQELKRAVYTWYTVRYT</sequence>
<comment type="caution">
    <text evidence="1">The sequence shown here is derived from an EMBL/GenBank/DDBJ whole genome shotgun (WGS) entry which is preliminary data.</text>
</comment>
<protein>
    <submittedName>
        <fullName evidence="1">Uncharacterized protein</fullName>
    </submittedName>
</protein>
<proteinExistence type="predicted"/>
<accession>A0AAV9KZP1</accession>